<accession>A0A6A7A7E1</accession>
<evidence type="ECO:0000313" key="2">
    <source>
        <dbReference type="Proteomes" id="UP000799424"/>
    </source>
</evidence>
<name>A0A6A7A7E1_9PLEO</name>
<reference evidence="1" key="1">
    <citation type="journal article" date="2020" name="Stud. Mycol.">
        <title>101 Dothideomycetes genomes: a test case for predicting lifestyles and emergence of pathogens.</title>
        <authorList>
            <person name="Haridas S."/>
            <person name="Albert R."/>
            <person name="Binder M."/>
            <person name="Bloem J."/>
            <person name="Labutti K."/>
            <person name="Salamov A."/>
            <person name="Andreopoulos B."/>
            <person name="Baker S."/>
            <person name="Barry K."/>
            <person name="Bills G."/>
            <person name="Bluhm B."/>
            <person name="Cannon C."/>
            <person name="Castanera R."/>
            <person name="Culley D."/>
            <person name="Daum C."/>
            <person name="Ezra D."/>
            <person name="Gonzalez J."/>
            <person name="Henrissat B."/>
            <person name="Kuo A."/>
            <person name="Liang C."/>
            <person name="Lipzen A."/>
            <person name="Lutzoni F."/>
            <person name="Magnuson J."/>
            <person name="Mondo S."/>
            <person name="Nolan M."/>
            <person name="Ohm R."/>
            <person name="Pangilinan J."/>
            <person name="Park H.-J."/>
            <person name="Ramirez L."/>
            <person name="Alfaro M."/>
            <person name="Sun H."/>
            <person name="Tritt A."/>
            <person name="Yoshinaga Y."/>
            <person name="Zwiers L.-H."/>
            <person name="Turgeon B."/>
            <person name="Goodwin S."/>
            <person name="Spatafora J."/>
            <person name="Crous P."/>
            <person name="Grigoriev I."/>
        </authorList>
    </citation>
    <scope>NUCLEOTIDE SEQUENCE</scope>
    <source>
        <strain evidence="1">CBS 113818</strain>
    </source>
</reference>
<sequence>MCANASYMHWRSYWPTAKMQFHQRRTYRKSYYRPWKSSGGFYTPPLGEFFSELDELESLLESDPEAKGLISPLNAKQISSMSVASWTWSPDYPTDGKFEYPVNGSINRTNIPMMRGAEEDLDNLWKELDAFCRSKTGRILPELLDRDITRGRTIQRTPPWVDPPKVKKGPKAPPLATYVYTYQAFSLLDHDKSTEVTGTFDRLSIAEKSKTKTRGTSGALQVDDQGAVGQETEAESAACHFTVDKRSHKVFKTLVFSPLAGDTPGELPWAGFFHAMVTVGFTREVARICMAIRTPESHFRQTYTVPRTAPQQ</sequence>
<dbReference type="Proteomes" id="UP000799424">
    <property type="component" value="Unassembled WGS sequence"/>
</dbReference>
<dbReference type="PANTHER" id="PTHR40788">
    <property type="entry name" value="CLR5 DOMAIN-CONTAINING PROTEIN-RELATED"/>
    <property type="match status" value="1"/>
</dbReference>
<dbReference type="OrthoDB" id="2922289at2759"/>
<dbReference type="EMBL" id="MU006222">
    <property type="protein sequence ID" value="KAF2828659.1"/>
    <property type="molecule type" value="Genomic_DNA"/>
</dbReference>
<organism evidence="1 2">
    <name type="scientific">Ophiobolus disseminans</name>
    <dbReference type="NCBI Taxonomy" id="1469910"/>
    <lineage>
        <taxon>Eukaryota</taxon>
        <taxon>Fungi</taxon>
        <taxon>Dikarya</taxon>
        <taxon>Ascomycota</taxon>
        <taxon>Pezizomycotina</taxon>
        <taxon>Dothideomycetes</taxon>
        <taxon>Pleosporomycetidae</taxon>
        <taxon>Pleosporales</taxon>
        <taxon>Pleosporineae</taxon>
        <taxon>Phaeosphaeriaceae</taxon>
        <taxon>Ophiobolus</taxon>
    </lineage>
</organism>
<evidence type="ECO:0000313" key="1">
    <source>
        <dbReference type="EMBL" id="KAF2828659.1"/>
    </source>
</evidence>
<proteinExistence type="predicted"/>
<keyword evidence="2" id="KW-1185">Reference proteome</keyword>
<protein>
    <submittedName>
        <fullName evidence="1">Uncharacterized protein</fullName>
    </submittedName>
</protein>
<dbReference type="PANTHER" id="PTHR40788:SF2">
    <property type="entry name" value="CLR5 DOMAIN-CONTAINING PROTEIN"/>
    <property type="match status" value="1"/>
</dbReference>
<gene>
    <name evidence="1" type="ORF">CC86DRAFT_438050</name>
</gene>
<dbReference type="AlphaFoldDB" id="A0A6A7A7E1"/>